<dbReference type="CDD" id="cd00054">
    <property type="entry name" value="EGF_CA"/>
    <property type="match status" value="1"/>
</dbReference>
<evidence type="ECO:0000259" key="17">
    <source>
        <dbReference type="PROSITE" id="PS50923"/>
    </source>
</evidence>
<dbReference type="PANTHER" id="PTHR24252">
    <property type="entry name" value="ACROSIN-RELATED"/>
    <property type="match status" value="1"/>
</dbReference>
<dbReference type="KEGG" id="lak:106151855"/>
<dbReference type="Pfam" id="PF02494">
    <property type="entry name" value="HYR"/>
    <property type="match status" value="2"/>
</dbReference>
<dbReference type="PROSITE" id="PS01186">
    <property type="entry name" value="EGF_2"/>
    <property type="match status" value="1"/>
</dbReference>
<evidence type="ECO:0000256" key="11">
    <source>
        <dbReference type="PROSITE-ProRule" id="PRU00302"/>
    </source>
</evidence>
<dbReference type="InParanoid" id="A0A1S3H446"/>
<dbReference type="InterPro" id="IPR018114">
    <property type="entry name" value="TRYPSIN_HIS"/>
</dbReference>
<evidence type="ECO:0000313" key="19">
    <source>
        <dbReference type="RefSeq" id="XP_013380732.1"/>
    </source>
</evidence>
<dbReference type="PROSITE" id="PS00010">
    <property type="entry name" value="ASX_HYDROXYL"/>
    <property type="match status" value="1"/>
</dbReference>
<dbReference type="InterPro" id="IPR000152">
    <property type="entry name" value="EGF-type_Asp/Asn_hydroxyl_site"/>
</dbReference>
<dbReference type="PROSITE" id="PS50240">
    <property type="entry name" value="TRYPSIN_DOM"/>
    <property type="match status" value="1"/>
</dbReference>
<keyword evidence="4 12" id="KW-0645">Protease</keyword>
<dbReference type="Pfam" id="PF14670">
    <property type="entry name" value="FXa_inhibition"/>
    <property type="match status" value="1"/>
</dbReference>
<evidence type="ECO:0000259" key="14">
    <source>
        <dbReference type="PROSITE" id="PS50026"/>
    </source>
</evidence>
<dbReference type="GO" id="GO:0004252">
    <property type="term" value="F:serine-type endopeptidase activity"/>
    <property type="evidence" value="ECO:0007669"/>
    <property type="project" value="InterPro"/>
</dbReference>
<dbReference type="InterPro" id="IPR009003">
    <property type="entry name" value="Peptidase_S1_PA"/>
</dbReference>
<keyword evidence="7 12" id="KW-0720">Serine protease</keyword>
<dbReference type="SMART" id="SM00181">
    <property type="entry name" value="EGF"/>
    <property type="match status" value="3"/>
</dbReference>
<evidence type="ECO:0000256" key="10">
    <source>
        <dbReference type="PROSITE-ProRule" id="PRU00076"/>
    </source>
</evidence>
<evidence type="ECO:0000256" key="8">
    <source>
        <dbReference type="ARBA" id="ARBA00022837"/>
    </source>
</evidence>
<dbReference type="Proteomes" id="UP000085678">
    <property type="component" value="Unplaced"/>
</dbReference>
<feature type="disulfide bond" evidence="11">
    <location>
        <begin position="439"/>
        <end position="482"/>
    </location>
</feature>
<dbReference type="PROSITE" id="PS50923">
    <property type="entry name" value="SUSHI"/>
    <property type="match status" value="1"/>
</dbReference>
<dbReference type="OrthoDB" id="10012881at2759"/>
<keyword evidence="2" id="KW-0964">Secreted</keyword>
<keyword evidence="18" id="KW-1185">Reference proteome</keyword>
<dbReference type="Pfam" id="PF00084">
    <property type="entry name" value="Sushi"/>
    <property type="match status" value="1"/>
</dbReference>
<dbReference type="InterPro" id="IPR035976">
    <property type="entry name" value="Sushi/SCR/CCP_sf"/>
</dbReference>
<feature type="domain" description="EGF-like" evidence="14">
    <location>
        <begin position="393"/>
        <end position="432"/>
    </location>
</feature>
<protein>
    <submittedName>
        <fullName evidence="19">Uncharacterized protein LOC106151855</fullName>
    </submittedName>
</protein>
<dbReference type="GO" id="GO:0005509">
    <property type="term" value="F:calcium ion binding"/>
    <property type="evidence" value="ECO:0007669"/>
    <property type="project" value="InterPro"/>
</dbReference>
<proteinExistence type="predicted"/>
<name>A0A1S3H446_LINAN</name>
<organism evidence="18 19">
    <name type="scientific">Lingula anatina</name>
    <name type="common">Brachiopod</name>
    <name type="synonym">Lingula unguis</name>
    <dbReference type="NCBI Taxonomy" id="7574"/>
    <lineage>
        <taxon>Eukaryota</taxon>
        <taxon>Metazoa</taxon>
        <taxon>Spiralia</taxon>
        <taxon>Lophotrochozoa</taxon>
        <taxon>Brachiopoda</taxon>
        <taxon>Linguliformea</taxon>
        <taxon>Lingulata</taxon>
        <taxon>Lingulida</taxon>
        <taxon>Linguloidea</taxon>
        <taxon>Lingulidae</taxon>
        <taxon>Lingula</taxon>
    </lineage>
</organism>
<evidence type="ECO:0000256" key="12">
    <source>
        <dbReference type="RuleBase" id="RU363034"/>
    </source>
</evidence>
<dbReference type="InterPro" id="IPR003410">
    <property type="entry name" value="HYR_dom"/>
</dbReference>
<feature type="disulfide bond" evidence="10">
    <location>
        <begin position="397"/>
        <end position="407"/>
    </location>
</feature>
<feature type="domain" description="HYR" evidence="16">
    <location>
        <begin position="537"/>
        <end position="617"/>
    </location>
</feature>
<dbReference type="AlphaFoldDB" id="A0A1S3H446"/>
<dbReference type="CDD" id="cd00033">
    <property type="entry name" value="CCP"/>
    <property type="match status" value="2"/>
</dbReference>
<dbReference type="FunFam" id="2.40.10.10:FF:000003">
    <property type="entry name" value="Transmembrane serine protease 3"/>
    <property type="match status" value="1"/>
</dbReference>
<dbReference type="PRINTS" id="PR00722">
    <property type="entry name" value="CHYMOTRYPSIN"/>
</dbReference>
<dbReference type="InterPro" id="IPR033116">
    <property type="entry name" value="TRYPSIN_SER"/>
</dbReference>
<sequence>MLISILNTGSLKIVLATQIGNRTGTTSRLTHGVSVEHLICIGNHGRKTYKLTLACLTYSLILGLTPMGKYISLLILLFWSRFCRSAQAPGCGVRKILPTSRIIGGETAFPNSWPWMAYIELGPASHQCASLCGGSLIAPQWVLTAGHCLYTPEYCPDQRKWKVSEISVFLGVHDREDLKGTVKRGVEKAIYHRDYHHPNHDSDIALLKLSSPVQYSDRISPLCMANVPGIVSDGARCMVTGWGLTAAWSRVPSRYLMEVLVTYTSAATCRATSKYTAAQITNTMICAEDPGKDSCSGDSGGPLICPFPTSSGNVWKQIGVVSWGRGCALPNYPGVYANVSVFYEWIRTTTNMGVDCKQFGCDQYCSQQDPRFPPVCYCQLGYTLQPDHKSCKDINECAGTHGCSDICVNTPGSFKCECNSGRTLSNDLKTCAASQRFVCPRPARPLHGFDTCQQDRYLPGDTCLQTCISSGFVLEGKSRRECGQDGIWTPPVAKCRDINECSKNNGGCEQKCYNYPGGFSCGCNSGFELDNNGRTCKDITPPVFTKCPGNVNVPTLPGMNHNVVNLEPVQYSDNVKAHLVTGPGAQVMNFSIGIHTVKYVIADDAGNTAQCSYTVTVRDDEKPKIKNCPSSLTRTVENNIRRTRVSWDDLDISDNSGNFTVHTNAPQDRLFSVGSYRIIYTAMDPSRNSEECQFDVNITVSARAVCPPLQAPSNADVLCYFALGVTYCVIQCKTGFIQPVQNHIFYLCTMEGKWTPTDSAQGCIPAK</sequence>
<dbReference type="InterPro" id="IPR001881">
    <property type="entry name" value="EGF-like_Ca-bd_dom"/>
</dbReference>
<dbReference type="InterPro" id="IPR000436">
    <property type="entry name" value="Sushi_SCR_CCP_dom"/>
</dbReference>
<gene>
    <name evidence="19" type="primary">LOC106151855</name>
</gene>
<dbReference type="PROSITE" id="PS50026">
    <property type="entry name" value="EGF_3"/>
    <property type="match status" value="1"/>
</dbReference>
<dbReference type="PROSITE" id="PS00135">
    <property type="entry name" value="TRYPSIN_SER"/>
    <property type="match status" value="1"/>
</dbReference>
<dbReference type="PROSITE" id="PS01187">
    <property type="entry name" value="EGF_CA"/>
    <property type="match status" value="2"/>
</dbReference>
<dbReference type="PANTHER" id="PTHR24252:SF7">
    <property type="entry name" value="HYALIN"/>
    <property type="match status" value="1"/>
</dbReference>
<feature type="transmembrane region" description="Helical" evidence="13">
    <location>
        <begin position="56"/>
        <end position="79"/>
    </location>
</feature>
<keyword evidence="5" id="KW-0677">Repeat</keyword>
<evidence type="ECO:0000256" key="2">
    <source>
        <dbReference type="ARBA" id="ARBA00022525"/>
    </source>
</evidence>
<dbReference type="PROSITE" id="PS00134">
    <property type="entry name" value="TRYPSIN_HIS"/>
    <property type="match status" value="1"/>
</dbReference>
<dbReference type="Gene3D" id="2.40.10.10">
    <property type="entry name" value="Trypsin-like serine proteases"/>
    <property type="match status" value="1"/>
</dbReference>
<evidence type="ECO:0000256" key="1">
    <source>
        <dbReference type="ARBA" id="ARBA00004613"/>
    </source>
</evidence>
<evidence type="ECO:0000256" key="13">
    <source>
        <dbReference type="SAM" id="Phobius"/>
    </source>
</evidence>
<dbReference type="Pfam" id="PF12662">
    <property type="entry name" value="cEGF"/>
    <property type="match status" value="1"/>
</dbReference>
<dbReference type="InterPro" id="IPR018097">
    <property type="entry name" value="EGF_Ca-bd_CS"/>
</dbReference>
<keyword evidence="9 10" id="KW-1015">Disulfide bond</keyword>
<dbReference type="InterPro" id="IPR001254">
    <property type="entry name" value="Trypsin_dom"/>
</dbReference>
<dbReference type="GeneID" id="106151855"/>
<dbReference type="SMART" id="SM00020">
    <property type="entry name" value="Tryp_SPc"/>
    <property type="match status" value="1"/>
</dbReference>
<dbReference type="Gene3D" id="2.10.70.10">
    <property type="entry name" value="Complement Module, domain 1"/>
    <property type="match status" value="1"/>
</dbReference>
<evidence type="ECO:0000313" key="18">
    <source>
        <dbReference type="Proteomes" id="UP000085678"/>
    </source>
</evidence>
<dbReference type="SMART" id="SM00032">
    <property type="entry name" value="CCP"/>
    <property type="match status" value="2"/>
</dbReference>
<dbReference type="SUPFAM" id="SSF57196">
    <property type="entry name" value="EGF/Laminin"/>
    <property type="match status" value="2"/>
</dbReference>
<evidence type="ECO:0000256" key="9">
    <source>
        <dbReference type="ARBA" id="ARBA00023157"/>
    </source>
</evidence>
<evidence type="ECO:0000259" key="16">
    <source>
        <dbReference type="PROSITE" id="PS50825"/>
    </source>
</evidence>
<evidence type="ECO:0000256" key="6">
    <source>
        <dbReference type="ARBA" id="ARBA00022801"/>
    </source>
</evidence>
<evidence type="ECO:0000256" key="4">
    <source>
        <dbReference type="ARBA" id="ARBA00022670"/>
    </source>
</evidence>
<dbReference type="Pfam" id="PF00089">
    <property type="entry name" value="Trypsin"/>
    <property type="match status" value="1"/>
</dbReference>
<keyword evidence="13" id="KW-1133">Transmembrane helix</keyword>
<feature type="domain" description="HYR" evidence="16">
    <location>
        <begin position="618"/>
        <end position="700"/>
    </location>
</feature>
<dbReference type="GO" id="GO:0006508">
    <property type="term" value="P:proteolysis"/>
    <property type="evidence" value="ECO:0007669"/>
    <property type="project" value="UniProtKB-KW"/>
</dbReference>
<keyword evidence="3 10" id="KW-0245">EGF-like domain</keyword>
<keyword evidence="8" id="KW-0106">Calcium</keyword>
<accession>A0A1S3H446</accession>
<dbReference type="STRING" id="7574.A0A1S3H446"/>
<keyword evidence="6 12" id="KW-0378">Hydrolase</keyword>
<dbReference type="SUPFAM" id="SSF57535">
    <property type="entry name" value="Complement control module/SCR domain"/>
    <property type="match status" value="1"/>
</dbReference>
<comment type="subcellular location">
    <subcellularLocation>
        <location evidence="1">Secreted</location>
    </subcellularLocation>
</comment>
<dbReference type="InterPro" id="IPR001314">
    <property type="entry name" value="Peptidase_S1A"/>
</dbReference>
<feature type="domain" description="Sushi" evidence="17">
    <location>
        <begin position="437"/>
        <end position="497"/>
    </location>
</feature>
<reference evidence="19" key="1">
    <citation type="submission" date="2025-08" db="UniProtKB">
        <authorList>
            <consortium name="RefSeq"/>
        </authorList>
    </citation>
    <scope>IDENTIFICATION</scope>
    <source>
        <tissue evidence="19">Gonads</tissue>
    </source>
</reference>
<dbReference type="InterPro" id="IPR000742">
    <property type="entry name" value="EGF"/>
</dbReference>
<dbReference type="InterPro" id="IPR043504">
    <property type="entry name" value="Peptidase_S1_PA_chymotrypsin"/>
</dbReference>
<keyword evidence="13" id="KW-0812">Transmembrane</keyword>
<keyword evidence="11" id="KW-0768">Sushi</keyword>
<dbReference type="Gene3D" id="2.10.25.10">
    <property type="entry name" value="Laminin"/>
    <property type="match status" value="3"/>
</dbReference>
<dbReference type="RefSeq" id="XP_013380732.1">
    <property type="nucleotide sequence ID" value="XM_013525278.2"/>
</dbReference>
<dbReference type="GO" id="GO:0005576">
    <property type="term" value="C:extracellular region"/>
    <property type="evidence" value="ECO:0007669"/>
    <property type="project" value="UniProtKB-SubCell"/>
</dbReference>
<dbReference type="CDD" id="cd00190">
    <property type="entry name" value="Tryp_SPc"/>
    <property type="match status" value="1"/>
</dbReference>
<feature type="domain" description="Peptidase S1" evidence="15">
    <location>
        <begin position="102"/>
        <end position="351"/>
    </location>
</feature>
<evidence type="ECO:0000259" key="15">
    <source>
        <dbReference type="PROSITE" id="PS50240"/>
    </source>
</evidence>
<evidence type="ECO:0000256" key="3">
    <source>
        <dbReference type="ARBA" id="ARBA00022536"/>
    </source>
</evidence>
<keyword evidence="13" id="KW-0472">Membrane</keyword>
<comment type="caution">
    <text evidence="10">Lacks conserved residue(s) required for the propagation of feature annotation.</text>
</comment>
<dbReference type="InterPro" id="IPR026823">
    <property type="entry name" value="cEGF"/>
</dbReference>
<dbReference type="FunFam" id="2.10.25.10:FF:000240">
    <property type="entry name" value="Vitamin K-dependent protein S"/>
    <property type="match status" value="1"/>
</dbReference>
<dbReference type="SMART" id="SM00179">
    <property type="entry name" value="EGF_CA"/>
    <property type="match status" value="2"/>
</dbReference>
<dbReference type="SUPFAM" id="SSF50494">
    <property type="entry name" value="Trypsin-like serine proteases"/>
    <property type="match status" value="1"/>
</dbReference>
<dbReference type="PROSITE" id="PS50825">
    <property type="entry name" value="HYR"/>
    <property type="match status" value="2"/>
</dbReference>
<evidence type="ECO:0000256" key="5">
    <source>
        <dbReference type="ARBA" id="ARBA00022737"/>
    </source>
</evidence>
<evidence type="ECO:0000256" key="7">
    <source>
        <dbReference type="ARBA" id="ARBA00022825"/>
    </source>
</evidence>